<dbReference type="OrthoDB" id="6159181at2759"/>
<reference evidence="2" key="1">
    <citation type="journal article" date="2019" name="bioRxiv">
        <title>The Genome of the Zebra Mussel, Dreissena polymorpha: A Resource for Invasive Species Research.</title>
        <authorList>
            <person name="McCartney M.A."/>
            <person name="Auch B."/>
            <person name="Kono T."/>
            <person name="Mallez S."/>
            <person name="Zhang Y."/>
            <person name="Obille A."/>
            <person name="Becker A."/>
            <person name="Abrahante J.E."/>
            <person name="Garbe J."/>
            <person name="Badalamenti J.P."/>
            <person name="Herman A."/>
            <person name="Mangelson H."/>
            <person name="Liachko I."/>
            <person name="Sullivan S."/>
            <person name="Sone E.D."/>
            <person name="Koren S."/>
            <person name="Silverstein K.A.T."/>
            <person name="Beckman K.B."/>
            <person name="Gohl D.M."/>
        </authorList>
    </citation>
    <scope>NUCLEOTIDE SEQUENCE</scope>
    <source>
        <strain evidence="2">Duluth1</strain>
        <tissue evidence="2">Whole animal</tissue>
    </source>
</reference>
<comment type="caution">
    <text evidence="2">The sequence shown here is derived from an EMBL/GenBank/DDBJ whole genome shotgun (WGS) entry which is preliminary data.</text>
</comment>
<name>A0A9D4LSJ9_DREPO</name>
<dbReference type="EMBL" id="JAIWYP010000002">
    <property type="protein sequence ID" value="KAH3862091.1"/>
    <property type="molecule type" value="Genomic_DNA"/>
</dbReference>
<gene>
    <name evidence="2" type="ORF">DPMN_025052</name>
</gene>
<proteinExistence type="predicted"/>
<dbReference type="AlphaFoldDB" id="A0A9D4LSJ9"/>
<dbReference type="InterPro" id="IPR012934">
    <property type="entry name" value="Znf_AD"/>
</dbReference>
<organism evidence="2 3">
    <name type="scientific">Dreissena polymorpha</name>
    <name type="common">Zebra mussel</name>
    <name type="synonym">Mytilus polymorpha</name>
    <dbReference type="NCBI Taxonomy" id="45954"/>
    <lineage>
        <taxon>Eukaryota</taxon>
        <taxon>Metazoa</taxon>
        <taxon>Spiralia</taxon>
        <taxon>Lophotrochozoa</taxon>
        <taxon>Mollusca</taxon>
        <taxon>Bivalvia</taxon>
        <taxon>Autobranchia</taxon>
        <taxon>Heteroconchia</taxon>
        <taxon>Euheterodonta</taxon>
        <taxon>Imparidentia</taxon>
        <taxon>Neoheterodontei</taxon>
        <taxon>Myida</taxon>
        <taxon>Dreissenoidea</taxon>
        <taxon>Dreissenidae</taxon>
        <taxon>Dreissena</taxon>
    </lineage>
</organism>
<protein>
    <recommendedName>
        <fullName evidence="1">ZAD domain-containing protein</fullName>
    </recommendedName>
</protein>
<sequence length="373" mass="41648">METGTHSNITKLDCFVCGVARGRVICLNGRKSKEHNFLEKLKLVLNNNDLFASIVNSNSPLVCRNCYRKVEQTYDFILQLKTSVSKYVTENSVPVKWDETLPATPESMNPEPQNAQPNCLRKKLKLMSPAKQVQNPTPSDNASNIPFIKHATLSSTCISLPDHGYSRLVDGEVSSESTILSNLKALLQGISAGKDSTSILLRELRTQSSTLTSRLPIFCSVLYKYRNLSKLEDNIDHFQDEIIAEMMKRVPLLLKVMLCVATPESENMKPSILPAIASAYSILMKHKYDNLSAYHRLTTIIAVNGGLDERGQTRLNQLGLMLSYSSGTSLKQEIKAMTEQRIAGNLKQNPLIKVNGDINVNDHLVVKRDEIRT</sequence>
<keyword evidence="3" id="KW-1185">Reference proteome</keyword>
<evidence type="ECO:0000313" key="2">
    <source>
        <dbReference type="EMBL" id="KAH3862091.1"/>
    </source>
</evidence>
<dbReference type="GO" id="GO:0005634">
    <property type="term" value="C:nucleus"/>
    <property type="evidence" value="ECO:0007669"/>
    <property type="project" value="InterPro"/>
</dbReference>
<feature type="domain" description="ZAD" evidence="1">
    <location>
        <begin position="13"/>
        <end position="90"/>
    </location>
</feature>
<evidence type="ECO:0000313" key="3">
    <source>
        <dbReference type="Proteomes" id="UP000828390"/>
    </source>
</evidence>
<accession>A0A9D4LSJ9</accession>
<dbReference type="Proteomes" id="UP000828390">
    <property type="component" value="Unassembled WGS sequence"/>
</dbReference>
<reference evidence="2" key="2">
    <citation type="submission" date="2020-11" db="EMBL/GenBank/DDBJ databases">
        <authorList>
            <person name="McCartney M.A."/>
            <person name="Auch B."/>
            <person name="Kono T."/>
            <person name="Mallez S."/>
            <person name="Becker A."/>
            <person name="Gohl D.M."/>
            <person name="Silverstein K.A.T."/>
            <person name="Koren S."/>
            <person name="Bechman K.B."/>
            <person name="Herman A."/>
            <person name="Abrahante J.E."/>
            <person name="Garbe J."/>
        </authorList>
    </citation>
    <scope>NUCLEOTIDE SEQUENCE</scope>
    <source>
        <strain evidence="2">Duluth1</strain>
        <tissue evidence="2">Whole animal</tissue>
    </source>
</reference>
<evidence type="ECO:0000259" key="1">
    <source>
        <dbReference type="SMART" id="SM00868"/>
    </source>
</evidence>
<dbReference type="SMART" id="SM00868">
    <property type="entry name" value="zf-AD"/>
    <property type="match status" value="1"/>
</dbReference>
<dbReference type="GO" id="GO:0008270">
    <property type="term" value="F:zinc ion binding"/>
    <property type="evidence" value="ECO:0007669"/>
    <property type="project" value="InterPro"/>
</dbReference>